<evidence type="ECO:0000256" key="1">
    <source>
        <dbReference type="ARBA" id="ARBA00001974"/>
    </source>
</evidence>
<dbReference type="PROSITE" id="PS51324">
    <property type="entry name" value="ERV_ALR"/>
    <property type="match status" value="1"/>
</dbReference>
<comment type="cofactor">
    <cofactor evidence="1">
        <name>FAD</name>
        <dbReference type="ChEBI" id="CHEBI:57692"/>
    </cofactor>
</comment>
<keyword evidence="5" id="KW-0560">Oxidoreductase</keyword>
<keyword evidence="7" id="KW-0812">Transmembrane</keyword>
<dbReference type="EC" id="1.8.3.2" evidence="2"/>
<evidence type="ECO:0000313" key="9">
    <source>
        <dbReference type="EMBL" id="QHT83174.1"/>
    </source>
</evidence>
<dbReference type="InterPro" id="IPR017905">
    <property type="entry name" value="ERV/ALR_sulphydryl_oxidase"/>
</dbReference>
<feature type="domain" description="ERV/ALR sulfhydryl oxidase" evidence="8">
    <location>
        <begin position="2"/>
        <end position="104"/>
    </location>
</feature>
<evidence type="ECO:0000259" key="8">
    <source>
        <dbReference type="PROSITE" id="PS51324"/>
    </source>
</evidence>
<dbReference type="Pfam" id="PF04777">
    <property type="entry name" value="Evr1_Alr"/>
    <property type="match status" value="1"/>
</dbReference>
<keyword evidence="4" id="KW-0274">FAD</keyword>
<organism evidence="9">
    <name type="scientific">viral metagenome</name>
    <dbReference type="NCBI Taxonomy" id="1070528"/>
    <lineage>
        <taxon>unclassified sequences</taxon>
        <taxon>metagenomes</taxon>
        <taxon>organismal metagenomes</taxon>
    </lineage>
</organism>
<sequence length="136" mass="16889">MQMYDPNIWGPTFWSFLDIIAFHYPKYPNDVIKKKYYDFIQNIPLFIPHDEMSKQFQTFLNLYPIKPYLDDRKSLIKWVHFINNKINEILDKPTLTIEMYYSRYYEKYKVVRTRKNRISYLVMLILIAVIIYYYKK</sequence>
<evidence type="ECO:0000256" key="2">
    <source>
        <dbReference type="ARBA" id="ARBA00012512"/>
    </source>
</evidence>
<evidence type="ECO:0000256" key="7">
    <source>
        <dbReference type="SAM" id="Phobius"/>
    </source>
</evidence>
<dbReference type="EMBL" id="MN740006">
    <property type="protein sequence ID" value="QHT83174.1"/>
    <property type="molecule type" value="Genomic_DNA"/>
</dbReference>
<keyword evidence="7" id="KW-0472">Membrane</keyword>
<keyword evidence="6" id="KW-1015">Disulfide bond</keyword>
<reference evidence="9" key="1">
    <citation type="journal article" date="2020" name="Nature">
        <title>Giant virus diversity and host interactions through global metagenomics.</title>
        <authorList>
            <person name="Schulz F."/>
            <person name="Roux S."/>
            <person name="Paez-Espino D."/>
            <person name="Jungbluth S."/>
            <person name="Walsh D.A."/>
            <person name="Denef V.J."/>
            <person name="McMahon K.D."/>
            <person name="Konstantinidis K.T."/>
            <person name="Eloe-Fadrosh E.A."/>
            <person name="Kyrpides N.C."/>
            <person name="Woyke T."/>
        </authorList>
    </citation>
    <scope>NUCLEOTIDE SEQUENCE</scope>
    <source>
        <strain evidence="9">GVMAG-M-3300023184-167</strain>
    </source>
</reference>
<evidence type="ECO:0000256" key="4">
    <source>
        <dbReference type="ARBA" id="ARBA00022827"/>
    </source>
</evidence>
<dbReference type="GO" id="GO:0016972">
    <property type="term" value="F:thiol oxidase activity"/>
    <property type="evidence" value="ECO:0007669"/>
    <property type="project" value="UniProtKB-EC"/>
</dbReference>
<dbReference type="AlphaFoldDB" id="A0A6C0HRW3"/>
<name>A0A6C0HRW3_9ZZZZ</name>
<proteinExistence type="predicted"/>
<dbReference type="InterPro" id="IPR036774">
    <property type="entry name" value="ERV/ALR_sulphydryl_oxid_sf"/>
</dbReference>
<evidence type="ECO:0000256" key="3">
    <source>
        <dbReference type="ARBA" id="ARBA00022630"/>
    </source>
</evidence>
<protein>
    <recommendedName>
        <fullName evidence="2">thiol oxidase</fullName>
        <ecNumber evidence="2">1.8.3.2</ecNumber>
    </recommendedName>
</protein>
<evidence type="ECO:0000256" key="6">
    <source>
        <dbReference type="ARBA" id="ARBA00023157"/>
    </source>
</evidence>
<dbReference type="SUPFAM" id="SSF69000">
    <property type="entry name" value="FAD-dependent thiol oxidase"/>
    <property type="match status" value="1"/>
</dbReference>
<feature type="transmembrane region" description="Helical" evidence="7">
    <location>
        <begin position="118"/>
        <end position="134"/>
    </location>
</feature>
<evidence type="ECO:0000256" key="5">
    <source>
        <dbReference type="ARBA" id="ARBA00023002"/>
    </source>
</evidence>
<keyword evidence="7" id="KW-1133">Transmembrane helix</keyword>
<accession>A0A6C0HRW3</accession>
<keyword evidence="3" id="KW-0285">Flavoprotein</keyword>
<dbReference type="Gene3D" id="1.20.120.310">
    <property type="entry name" value="ERV/ALR sulfhydryl oxidase domain"/>
    <property type="match status" value="1"/>
</dbReference>